<dbReference type="NCBIfam" id="NF008642">
    <property type="entry name" value="PRK11634.1"/>
    <property type="match status" value="1"/>
</dbReference>
<reference evidence="18 19" key="1">
    <citation type="submission" date="2019-07" db="EMBL/GenBank/DDBJ databases">
        <authorList>
            <person name="Brisse S."/>
            <person name="Rodrigues C."/>
            <person name="Thorpe H."/>
        </authorList>
    </citation>
    <scope>NUCLEOTIDE SEQUENCE [LARGE SCALE GENOMIC DNA]</scope>
    <source>
        <strain evidence="18">SB6410</strain>
    </source>
</reference>
<dbReference type="PROSITE" id="PS51195">
    <property type="entry name" value="Q_MOTIF"/>
    <property type="match status" value="1"/>
</dbReference>
<evidence type="ECO:0000256" key="3">
    <source>
        <dbReference type="ARBA" id="ARBA00022741"/>
    </source>
</evidence>
<evidence type="ECO:0000256" key="11">
    <source>
        <dbReference type="PROSITE-ProRule" id="PRU00552"/>
    </source>
</evidence>
<dbReference type="InterPro" id="IPR014014">
    <property type="entry name" value="RNA_helicase_DEAD_Q_motif"/>
</dbReference>
<evidence type="ECO:0000256" key="6">
    <source>
        <dbReference type="ARBA" id="ARBA00022840"/>
    </source>
</evidence>
<dbReference type="EMBL" id="JAQNDI010000014">
    <property type="protein sequence ID" value="MDC0695137.1"/>
    <property type="molecule type" value="Genomic_DNA"/>
</dbReference>
<accession>A0A9Q9UK63</accession>
<keyword evidence="3 10" id="KW-0547">Nucleotide-binding</keyword>
<evidence type="ECO:0000313" key="19">
    <source>
        <dbReference type="Proteomes" id="UP000318567"/>
    </source>
</evidence>
<dbReference type="GO" id="GO:0005840">
    <property type="term" value="C:ribosome"/>
    <property type="evidence" value="ECO:0007669"/>
    <property type="project" value="TreeGrafter"/>
</dbReference>
<dbReference type="InterPro" id="IPR028618">
    <property type="entry name" value="DEAD_helicase_DeaD"/>
</dbReference>
<dbReference type="SUPFAM" id="SSF52540">
    <property type="entry name" value="P-loop containing nucleoside triphosphate hydrolases"/>
    <property type="match status" value="1"/>
</dbReference>
<feature type="domain" description="Helicase ATP-binding" evidence="13">
    <location>
        <begin position="37"/>
        <end position="208"/>
    </location>
</feature>
<comment type="caution">
    <text evidence="18">The sequence shown here is derived from an EMBL/GenBank/DDBJ whole genome shotgun (WGS) entry which is preliminary data.</text>
</comment>
<dbReference type="InterPro" id="IPR001650">
    <property type="entry name" value="Helicase_C-like"/>
</dbReference>
<keyword evidence="5 10" id="KW-0347">Helicase</keyword>
<reference evidence="17 21" key="3">
    <citation type="submission" date="2023-10" db="EMBL/GenBank/DDBJ databases">
        <title>Fecal carriage and genetic characteristics of carbapenem-resistant Enterobacterales among healthy adults from four provinces of China.</title>
        <authorList>
            <person name="Li Y."/>
            <person name="Zhang R."/>
        </authorList>
    </citation>
    <scope>NUCLEOTIDE SEQUENCE [LARGE SCALE GENOMIC DNA]</scope>
    <source>
        <strain evidence="17 21">HN-157</strain>
    </source>
</reference>
<dbReference type="InterPro" id="IPR050547">
    <property type="entry name" value="DEAD_box_RNA_helicases"/>
</dbReference>
<evidence type="ECO:0000256" key="12">
    <source>
        <dbReference type="SAM" id="MobiDB-lite"/>
    </source>
</evidence>
<evidence type="ECO:0000259" key="14">
    <source>
        <dbReference type="PROSITE" id="PS51194"/>
    </source>
</evidence>
<dbReference type="Pfam" id="PF03880">
    <property type="entry name" value="DbpA"/>
    <property type="match status" value="1"/>
</dbReference>
<evidence type="ECO:0000313" key="20">
    <source>
        <dbReference type="Proteomes" id="UP001221816"/>
    </source>
</evidence>
<dbReference type="PANTHER" id="PTHR47963:SF8">
    <property type="entry name" value="ATP-DEPENDENT RNA HELICASE DEAD"/>
    <property type="match status" value="1"/>
</dbReference>
<comment type="catalytic activity">
    <reaction evidence="9 10">
        <text>ATP + H2O = ADP + phosphate + H(+)</text>
        <dbReference type="Rhea" id="RHEA:13065"/>
        <dbReference type="ChEBI" id="CHEBI:15377"/>
        <dbReference type="ChEBI" id="CHEBI:15378"/>
        <dbReference type="ChEBI" id="CHEBI:30616"/>
        <dbReference type="ChEBI" id="CHEBI:43474"/>
        <dbReference type="ChEBI" id="CHEBI:456216"/>
        <dbReference type="EC" id="3.6.4.13"/>
    </reaction>
</comment>
<dbReference type="HAMAP" id="MF_00964">
    <property type="entry name" value="DEAD_helicase_DeaD"/>
    <property type="match status" value="1"/>
</dbReference>
<feature type="domain" description="Helicase C-terminal" evidence="14">
    <location>
        <begin position="232"/>
        <end position="379"/>
    </location>
</feature>
<dbReference type="EC" id="3.6.4.13" evidence="10"/>
<comment type="subcellular location">
    <subcellularLocation>
        <location evidence="1 10">Cytoplasm</location>
    </subcellularLocation>
</comment>
<evidence type="ECO:0000259" key="13">
    <source>
        <dbReference type="PROSITE" id="PS51192"/>
    </source>
</evidence>
<dbReference type="Pfam" id="PF25399">
    <property type="entry name" value="DeaD_dimer"/>
    <property type="match status" value="1"/>
</dbReference>
<dbReference type="Pfam" id="PF00270">
    <property type="entry name" value="DEAD"/>
    <property type="match status" value="1"/>
</dbReference>
<evidence type="ECO:0000256" key="10">
    <source>
        <dbReference type="HAMAP-Rule" id="MF_00964"/>
    </source>
</evidence>
<dbReference type="InterPro" id="IPR057325">
    <property type="entry name" value="DeaD_dimer"/>
</dbReference>
<keyword evidence="7 10" id="KW-0694">RNA-binding</keyword>
<evidence type="ECO:0000259" key="15">
    <source>
        <dbReference type="PROSITE" id="PS51195"/>
    </source>
</evidence>
<comment type="function">
    <text evidence="10">DEAD-box RNA helicase involved in various cellular processes at low temperature, including ribosome biogenesis, mRNA degradation and translation initiation.</text>
</comment>
<dbReference type="InterPro" id="IPR014001">
    <property type="entry name" value="Helicase_ATP-bd"/>
</dbReference>
<dbReference type="InterPro" id="IPR027417">
    <property type="entry name" value="P-loop_NTPase"/>
</dbReference>
<dbReference type="Proteomes" id="UP001287436">
    <property type="component" value="Unassembled WGS sequence"/>
</dbReference>
<dbReference type="CDD" id="cd18787">
    <property type="entry name" value="SF2_C_DEAD"/>
    <property type="match status" value="1"/>
</dbReference>
<evidence type="ECO:0000313" key="18">
    <source>
        <dbReference type="EMBL" id="VUS50117.1"/>
    </source>
</evidence>
<protein>
    <recommendedName>
        <fullName evidence="10">ATP-dependent RNA helicase DeaD</fullName>
        <ecNumber evidence="10">3.6.4.13</ecNumber>
    </recommendedName>
    <alternativeName>
        <fullName evidence="10">Cold-shock DEAD box protein A</fullName>
    </alternativeName>
</protein>
<dbReference type="FunFam" id="3.40.50.300:FF:000374">
    <property type="entry name" value="ATP-dependent RNA helicase DeaD"/>
    <property type="match status" value="1"/>
</dbReference>
<dbReference type="GO" id="GO:0033592">
    <property type="term" value="F:RNA strand annealing activity"/>
    <property type="evidence" value="ECO:0007669"/>
    <property type="project" value="TreeGrafter"/>
</dbReference>
<organism evidence="18 19">
    <name type="scientific">Klebsiella pasteurii</name>
    <dbReference type="NCBI Taxonomy" id="2587529"/>
    <lineage>
        <taxon>Bacteria</taxon>
        <taxon>Pseudomonadati</taxon>
        <taxon>Pseudomonadota</taxon>
        <taxon>Gammaproteobacteria</taxon>
        <taxon>Enterobacterales</taxon>
        <taxon>Enterobacteriaceae</taxon>
        <taxon>Klebsiella/Raoultella group</taxon>
        <taxon>Klebsiella</taxon>
    </lineage>
</organism>
<dbReference type="Gene3D" id="3.40.50.300">
    <property type="entry name" value="P-loop containing nucleotide triphosphate hydrolases"/>
    <property type="match status" value="2"/>
</dbReference>
<dbReference type="EMBL" id="JAWPBP010000004">
    <property type="protein sequence ID" value="MDW2715481.1"/>
    <property type="molecule type" value="Genomic_DNA"/>
</dbReference>
<dbReference type="PROSITE" id="PS00039">
    <property type="entry name" value="DEAD_ATP_HELICASE"/>
    <property type="match status" value="1"/>
</dbReference>
<dbReference type="FunFam" id="3.30.70.330:FF:000068">
    <property type="entry name" value="ATP-dependent RNA helicase DeaD"/>
    <property type="match status" value="1"/>
</dbReference>
<keyword evidence="6 10" id="KW-0067">ATP-binding</keyword>
<evidence type="ECO:0000256" key="9">
    <source>
        <dbReference type="ARBA" id="ARBA00047984"/>
    </source>
</evidence>
<dbReference type="SMART" id="SM00487">
    <property type="entry name" value="DEXDc"/>
    <property type="match status" value="1"/>
</dbReference>
<evidence type="ECO:0000256" key="1">
    <source>
        <dbReference type="ARBA" id="ARBA00004496"/>
    </source>
</evidence>
<dbReference type="RefSeq" id="WP_004125646.1">
    <property type="nucleotide sequence ID" value="NZ_AP035775.1"/>
</dbReference>
<evidence type="ECO:0000256" key="8">
    <source>
        <dbReference type="ARBA" id="ARBA00023016"/>
    </source>
</evidence>
<dbReference type="GO" id="GO:0005524">
    <property type="term" value="F:ATP binding"/>
    <property type="evidence" value="ECO:0007669"/>
    <property type="project" value="UniProtKB-UniRule"/>
</dbReference>
<dbReference type="PROSITE" id="PS51194">
    <property type="entry name" value="HELICASE_CTER"/>
    <property type="match status" value="1"/>
</dbReference>
<feature type="short sequence motif" description="Q motif" evidence="11">
    <location>
        <begin position="6"/>
        <end position="34"/>
    </location>
</feature>
<dbReference type="InterPro" id="IPR012677">
    <property type="entry name" value="Nucleotide-bd_a/b_plait_sf"/>
</dbReference>
<keyword evidence="20" id="KW-1185">Reference proteome</keyword>
<feature type="compositionally biased region" description="Basic and acidic residues" evidence="12">
    <location>
        <begin position="572"/>
        <end position="653"/>
    </location>
</feature>
<dbReference type="Gene3D" id="3.30.70.330">
    <property type="match status" value="1"/>
</dbReference>
<dbReference type="FunFam" id="3.40.50.300:FF:000108">
    <property type="entry name" value="ATP-dependent RNA helicase RhlE"/>
    <property type="match status" value="1"/>
</dbReference>
<dbReference type="InterPro" id="IPR005580">
    <property type="entry name" value="DbpA/CsdA_RNA-bd_dom"/>
</dbReference>
<keyword evidence="8 10" id="KW-0346">Stress response</keyword>
<reference evidence="16 20" key="2">
    <citation type="submission" date="2023-01" db="EMBL/GenBank/DDBJ databases">
        <authorList>
            <person name="Dale J."/>
        </authorList>
    </citation>
    <scope>NUCLEOTIDE SEQUENCE [LARGE SCALE GENOMIC DNA]</scope>
    <source>
        <strain evidence="16 20">2022EL-01098</strain>
    </source>
</reference>
<dbReference type="GO" id="GO:0006401">
    <property type="term" value="P:RNA catabolic process"/>
    <property type="evidence" value="ECO:0007669"/>
    <property type="project" value="UniProtKB-UniRule"/>
</dbReference>
<dbReference type="EMBL" id="CABGGO010000012">
    <property type="protein sequence ID" value="VUS50117.1"/>
    <property type="molecule type" value="Genomic_DNA"/>
</dbReference>
<dbReference type="InterPro" id="IPR034415">
    <property type="entry name" value="CsdA_RRM"/>
</dbReference>
<dbReference type="InterPro" id="IPR044742">
    <property type="entry name" value="DEAD/DEAH_RhlB"/>
</dbReference>
<dbReference type="Pfam" id="PF12343">
    <property type="entry name" value="DeaD_C"/>
    <property type="match status" value="1"/>
</dbReference>
<proteinExistence type="inferred from homology"/>
<dbReference type="CDD" id="cd12499">
    <property type="entry name" value="RRM_EcCsdA_like"/>
    <property type="match status" value="1"/>
</dbReference>
<dbReference type="Pfam" id="PF00271">
    <property type="entry name" value="Helicase_C"/>
    <property type="match status" value="1"/>
</dbReference>
<feature type="compositionally biased region" description="Basic and acidic residues" evidence="12">
    <location>
        <begin position="446"/>
        <end position="488"/>
    </location>
</feature>
<keyword evidence="4 10" id="KW-0378">Hydrolase</keyword>
<dbReference type="GO" id="GO:0000027">
    <property type="term" value="P:ribosomal large subunit assembly"/>
    <property type="evidence" value="ECO:0007669"/>
    <property type="project" value="UniProtKB-UniRule"/>
</dbReference>
<gene>
    <name evidence="10 18" type="primary">deaD</name>
    <name evidence="10" type="synonym">csdA</name>
    <name evidence="16" type="ORF">PIK62_21355</name>
    <name evidence="17" type="ORF">RYZ49_06605</name>
    <name evidence="18" type="ORF">SB6410_01786</name>
</gene>
<feature type="region of interest" description="Disordered" evidence="12">
    <location>
        <begin position="438"/>
        <end position="488"/>
    </location>
</feature>
<evidence type="ECO:0000256" key="2">
    <source>
        <dbReference type="ARBA" id="ARBA00022490"/>
    </source>
</evidence>
<evidence type="ECO:0000256" key="5">
    <source>
        <dbReference type="ARBA" id="ARBA00022806"/>
    </source>
</evidence>
<evidence type="ECO:0000313" key="17">
    <source>
        <dbReference type="EMBL" id="MDW2715481.1"/>
    </source>
</evidence>
<dbReference type="PANTHER" id="PTHR47963">
    <property type="entry name" value="DEAD-BOX ATP-DEPENDENT RNA HELICASE 47, MITOCHONDRIAL"/>
    <property type="match status" value="1"/>
</dbReference>
<dbReference type="Proteomes" id="UP001221816">
    <property type="component" value="Unassembled WGS sequence"/>
</dbReference>
<dbReference type="AlphaFoldDB" id="A0A9Q9UK63"/>
<dbReference type="GeneID" id="77227374"/>
<dbReference type="SMART" id="SM00490">
    <property type="entry name" value="HELICc"/>
    <property type="match status" value="1"/>
</dbReference>
<dbReference type="InterPro" id="IPR000629">
    <property type="entry name" value="RNA-helicase_DEAD-box_CS"/>
</dbReference>
<evidence type="ECO:0000313" key="21">
    <source>
        <dbReference type="Proteomes" id="UP001287436"/>
    </source>
</evidence>
<evidence type="ECO:0000256" key="4">
    <source>
        <dbReference type="ARBA" id="ARBA00022801"/>
    </source>
</evidence>
<feature type="region of interest" description="Disordered" evidence="12">
    <location>
        <begin position="559"/>
        <end position="653"/>
    </location>
</feature>
<dbReference type="GO" id="GO:0005829">
    <property type="term" value="C:cytosol"/>
    <property type="evidence" value="ECO:0007669"/>
    <property type="project" value="TreeGrafter"/>
</dbReference>
<dbReference type="InterPro" id="IPR011545">
    <property type="entry name" value="DEAD/DEAH_box_helicase_dom"/>
</dbReference>
<feature type="domain" description="DEAD-box RNA helicase Q" evidence="15">
    <location>
        <begin position="6"/>
        <end position="34"/>
    </location>
</feature>
<sequence length="653" mass="73113">MAEFETTFADLGLKAPILEALNDLGYEKPSPIQAECIPHLLGGRDVLGMAQTGSGKTAAFSLPLLNNIDPELRAPQILVLAPTRELAVQVAEAMTEFSKHMRGVNVVALYGGQRYDVQLRALRQGPQIVVGTPGRLLDHLKRGTLDLSKLSGLVLDEADEMLRMGFIEDVETIMAQIPEGHQTALFSATMPEAIRRITRRFMKEPQEVRIQSSVTTRPDISQSYWTAYGMRKNEALVRFLEAEDFDAAIIFVRTKNATLEVAEALERSGYSSAALNGDMNQSLREQTLERLKDGRLDILIATDVAARGLDVERISLVVNYDIPMDSESYVHRIGRTGRAGRAGRALLFVENRERRLLRNIERTMKLTIPEVELPNAELLGKRRLEKFAAKVQQQLESSDLDQYRALLAKIQPSAEGEELDVETLAAALLKMAQGERPLILPPDAPMRPKREFRDRDDRFERRGDRNDRGPRGDRPERSGEDRPKRERRDVGDMELYRIEVGRDDGVEVRHIVGAIANEGDISSRYIGNIKLFGSHSTIELPKGMPGEVLQHFTRTRILNKPMNMQLLGDAQPRPERSGERRGGGERREGGRSFGGGERREGRGFGGERREGGRSEGRRFSGERREGGRAPRRDDASAPRRDDSAGRRRFGGDA</sequence>
<dbReference type="GO" id="GO:0003724">
    <property type="term" value="F:RNA helicase activity"/>
    <property type="evidence" value="ECO:0007669"/>
    <property type="project" value="UniProtKB-UniRule"/>
</dbReference>
<dbReference type="GO" id="GO:0070417">
    <property type="term" value="P:cellular response to cold"/>
    <property type="evidence" value="ECO:0007669"/>
    <property type="project" value="InterPro"/>
</dbReference>
<comment type="similarity">
    <text evidence="10">Belongs to the DEAD box helicase family. DeaD/CsdA subfamily.</text>
</comment>
<evidence type="ECO:0000256" key="7">
    <source>
        <dbReference type="ARBA" id="ARBA00022884"/>
    </source>
</evidence>
<dbReference type="Proteomes" id="UP000318567">
    <property type="component" value="Unassembled WGS sequence"/>
</dbReference>
<keyword evidence="2 10" id="KW-0963">Cytoplasm</keyword>
<dbReference type="PROSITE" id="PS51192">
    <property type="entry name" value="HELICASE_ATP_BIND_1"/>
    <property type="match status" value="1"/>
</dbReference>
<dbReference type="InterPro" id="IPR021046">
    <property type="entry name" value="Cold-shock_DEAD_Abox_C"/>
</dbReference>
<evidence type="ECO:0000313" key="16">
    <source>
        <dbReference type="EMBL" id="MDC0695137.1"/>
    </source>
</evidence>
<dbReference type="CDD" id="cd00268">
    <property type="entry name" value="DEADc"/>
    <property type="match status" value="1"/>
</dbReference>
<name>A0A9Q9UK63_9ENTR</name>
<dbReference type="GO" id="GO:0016817">
    <property type="term" value="F:hydrolase activity, acting on acid anhydrides"/>
    <property type="evidence" value="ECO:0007669"/>
    <property type="project" value="InterPro"/>
</dbReference>